<evidence type="ECO:0000256" key="1">
    <source>
        <dbReference type="SAM" id="SignalP"/>
    </source>
</evidence>
<dbReference type="EMBL" id="AM920436">
    <property type="protein sequence ID" value="CAP94974.1"/>
    <property type="molecule type" value="Genomic_DNA"/>
</dbReference>
<sequence length="237" mass="24892">MRLIGWIAAIHFLLHACAAQLVLPIPGSVDTMESADGVNASTLSPWKEPREIGNSHFYMFTSFVALVCASAPLESTRTLGKYKSSALPKSAGGAGMGIGRNYVVPMCAEYVRLAPLDPEPVGQPFANGWRGNKIAIYARVMGVAKGRTGLHRDNANKEGGERACFRARASGSACLAVGMDLSIGITILLRSALYSGASPGVIQCLSRISGLIIGYGREGTNFVFGVIIPGGSDVDMG</sequence>
<protein>
    <submittedName>
        <fullName evidence="2">Uncharacterized protein</fullName>
    </submittedName>
</protein>
<dbReference type="VEuPathDB" id="FungiDB:PCH_Pc21g00770"/>
<dbReference type="AlphaFoldDB" id="B6HHG0"/>
<keyword evidence="1" id="KW-0732">Signal</keyword>
<proteinExistence type="predicted"/>
<evidence type="ECO:0000313" key="2">
    <source>
        <dbReference type="EMBL" id="CAP94974.1"/>
    </source>
</evidence>
<feature type="chain" id="PRO_5002845667" evidence="1">
    <location>
        <begin position="20"/>
        <end position="237"/>
    </location>
</feature>
<evidence type="ECO:0000313" key="3">
    <source>
        <dbReference type="Proteomes" id="UP000000724"/>
    </source>
</evidence>
<feature type="signal peptide" evidence="1">
    <location>
        <begin position="1"/>
        <end position="19"/>
    </location>
</feature>
<keyword evidence="3" id="KW-1185">Reference proteome</keyword>
<gene>
    <name evidence="2" type="ORF">Pc21g00770</name>
    <name evidence="2" type="ORF">PCH_Pc21g00770</name>
</gene>
<dbReference type="Proteomes" id="UP000000724">
    <property type="component" value="Contig Pc00c21"/>
</dbReference>
<reference evidence="2 3" key="1">
    <citation type="journal article" date="2008" name="Nat. Biotechnol.">
        <title>Genome sequencing and analysis of the filamentous fungus Penicillium chrysogenum.</title>
        <authorList>
            <person name="van den Berg M.A."/>
            <person name="Albang R."/>
            <person name="Albermann K."/>
            <person name="Badger J.H."/>
            <person name="Daran J.-M."/>
            <person name="Driessen A.J.M."/>
            <person name="Garcia-Estrada C."/>
            <person name="Fedorova N.D."/>
            <person name="Harris D.M."/>
            <person name="Heijne W.H.M."/>
            <person name="Joardar V.S."/>
            <person name="Kiel J.A.K.W."/>
            <person name="Kovalchuk A."/>
            <person name="Martin J.F."/>
            <person name="Nierman W.C."/>
            <person name="Nijland J.G."/>
            <person name="Pronk J.T."/>
            <person name="Roubos J.A."/>
            <person name="van der Klei I.J."/>
            <person name="van Peij N.N.M.E."/>
            <person name="Veenhuis M."/>
            <person name="von Doehren H."/>
            <person name="Wagner C."/>
            <person name="Wortman J.R."/>
            <person name="Bovenberg R.A.L."/>
        </authorList>
    </citation>
    <scope>NUCLEOTIDE SEQUENCE [LARGE SCALE GENOMIC DNA]</scope>
    <source>
        <strain evidence="3">ATCC 28089 / DSM 1075 / NRRL 1951 / Wisconsin 54-1255</strain>
    </source>
</reference>
<organism evidence="2 3">
    <name type="scientific">Penicillium rubens (strain ATCC 28089 / DSM 1075 / NRRL 1951 / Wisconsin 54-1255)</name>
    <name type="common">Penicillium chrysogenum</name>
    <dbReference type="NCBI Taxonomy" id="500485"/>
    <lineage>
        <taxon>Eukaryota</taxon>
        <taxon>Fungi</taxon>
        <taxon>Dikarya</taxon>
        <taxon>Ascomycota</taxon>
        <taxon>Pezizomycotina</taxon>
        <taxon>Eurotiomycetes</taxon>
        <taxon>Eurotiomycetidae</taxon>
        <taxon>Eurotiales</taxon>
        <taxon>Aspergillaceae</taxon>
        <taxon>Penicillium</taxon>
        <taxon>Penicillium chrysogenum species complex</taxon>
    </lineage>
</organism>
<dbReference type="HOGENOM" id="CLU_1170969_0_0_1"/>
<name>B6HHG0_PENRW</name>
<accession>B6HHG0</accession>